<evidence type="ECO:0000259" key="3">
    <source>
        <dbReference type="Pfam" id="PF05685"/>
    </source>
</evidence>
<feature type="region of interest" description="Disordered" evidence="2">
    <location>
        <begin position="1"/>
        <end position="21"/>
    </location>
</feature>
<dbReference type="SUPFAM" id="SSF52980">
    <property type="entry name" value="Restriction endonuclease-like"/>
    <property type="match status" value="1"/>
</dbReference>
<organism evidence="4 5">
    <name type="scientific">Phormidium tenue FACHB-1050</name>
    <dbReference type="NCBI Taxonomy" id="2692857"/>
    <lineage>
        <taxon>Bacteria</taxon>
        <taxon>Bacillati</taxon>
        <taxon>Cyanobacteriota</taxon>
        <taxon>Cyanophyceae</taxon>
        <taxon>Oscillatoriophycideae</taxon>
        <taxon>Oscillatoriales</taxon>
        <taxon>Oscillatoriaceae</taxon>
        <taxon>Phormidium</taxon>
    </lineage>
</organism>
<keyword evidence="1" id="KW-0175">Coiled coil</keyword>
<keyword evidence="4" id="KW-0255">Endonuclease</keyword>
<dbReference type="Pfam" id="PF05685">
    <property type="entry name" value="Uma2"/>
    <property type="match status" value="1"/>
</dbReference>
<feature type="domain" description="Putative restriction endonuclease" evidence="3">
    <location>
        <begin position="19"/>
        <end position="154"/>
    </location>
</feature>
<dbReference type="GO" id="GO:0004519">
    <property type="term" value="F:endonuclease activity"/>
    <property type="evidence" value="ECO:0007669"/>
    <property type="project" value="UniProtKB-KW"/>
</dbReference>
<keyword evidence="4" id="KW-0540">Nuclease</keyword>
<gene>
    <name evidence="4" type="ORF">H6G05_18230</name>
</gene>
<dbReference type="Proteomes" id="UP000618445">
    <property type="component" value="Unassembled WGS sequence"/>
</dbReference>
<dbReference type="CDD" id="cd06260">
    <property type="entry name" value="DUF820-like"/>
    <property type="match status" value="1"/>
</dbReference>
<reference evidence="4 5" key="1">
    <citation type="journal article" date="2020" name="ISME J.">
        <title>Comparative genomics reveals insights into cyanobacterial evolution and habitat adaptation.</title>
        <authorList>
            <person name="Chen M.Y."/>
            <person name="Teng W.K."/>
            <person name="Zhao L."/>
            <person name="Hu C.X."/>
            <person name="Zhou Y.K."/>
            <person name="Han B.P."/>
            <person name="Song L.R."/>
            <person name="Shu W.S."/>
        </authorList>
    </citation>
    <scope>NUCLEOTIDE SEQUENCE [LARGE SCALE GENOMIC DNA]</scope>
    <source>
        <strain evidence="4 5">FACHB-1050</strain>
    </source>
</reference>
<keyword evidence="5" id="KW-1185">Reference proteome</keyword>
<evidence type="ECO:0000313" key="5">
    <source>
        <dbReference type="Proteomes" id="UP000618445"/>
    </source>
</evidence>
<dbReference type="PANTHER" id="PTHR33352">
    <property type="entry name" value="SLR1095 PROTEIN"/>
    <property type="match status" value="1"/>
</dbReference>
<sequence length="233" mass="26876">MVISAPAIKPVNPPEYPSSDGEPVAETYDHFYAIAILLEMLRQYLTGRQATVLGNQFLYYAQGFPRMRVAPDVMVIFDVAAGGRDNYKIWEEGQVPAVIFEITSKSTQITDIGFKRDLYAQMGVQEYWLFDPKNEWLEQQLQGYRLKGEEYEPIIDGQSLVLWLQLSIEDKKIALHRLDNGEKLPFPSELAEQVNQERQAKLDAEQAKLQAEQAKQELEVLLQRYRDRYGDLE</sequence>
<dbReference type="PANTHER" id="PTHR33352:SF2">
    <property type="entry name" value="SLL0995 PROTEIN"/>
    <property type="match status" value="1"/>
</dbReference>
<dbReference type="Gene3D" id="3.90.1570.10">
    <property type="entry name" value="tt1808, chain A"/>
    <property type="match status" value="1"/>
</dbReference>
<feature type="coiled-coil region" evidence="1">
    <location>
        <begin position="190"/>
        <end position="228"/>
    </location>
</feature>
<dbReference type="EMBL" id="JACJQY010000034">
    <property type="protein sequence ID" value="MBD2318779.1"/>
    <property type="molecule type" value="Genomic_DNA"/>
</dbReference>
<evidence type="ECO:0000313" key="4">
    <source>
        <dbReference type="EMBL" id="MBD2318779.1"/>
    </source>
</evidence>
<dbReference type="RefSeq" id="WP_190580079.1">
    <property type="nucleotide sequence ID" value="NZ_CAWPQU010000028.1"/>
</dbReference>
<comment type="caution">
    <text evidence="4">The sequence shown here is derived from an EMBL/GenBank/DDBJ whole genome shotgun (WGS) entry which is preliminary data.</text>
</comment>
<dbReference type="InterPro" id="IPR012296">
    <property type="entry name" value="Nuclease_put_TT1808"/>
</dbReference>
<dbReference type="InterPro" id="IPR011335">
    <property type="entry name" value="Restrct_endonuc-II-like"/>
</dbReference>
<name>A0ABR8CGR3_9CYAN</name>
<dbReference type="InterPro" id="IPR008538">
    <property type="entry name" value="Uma2"/>
</dbReference>
<proteinExistence type="predicted"/>
<accession>A0ABR8CGR3</accession>
<protein>
    <submittedName>
        <fullName evidence="4">Uma2 family endonuclease</fullName>
    </submittedName>
</protein>
<evidence type="ECO:0000256" key="2">
    <source>
        <dbReference type="SAM" id="MobiDB-lite"/>
    </source>
</evidence>
<evidence type="ECO:0000256" key="1">
    <source>
        <dbReference type="SAM" id="Coils"/>
    </source>
</evidence>
<keyword evidence="4" id="KW-0378">Hydrolase</keyword>